<feature type="domain" description="Recombinase" evidence="1">
    <location>
        <begin position="1"/>
        <end position="101"/>
    </location>
</feature>
<name>A0A2A6FNA8_9MICO</name>
<dbReference type="PROSITE" id="PS51737">
    <property type="entry name" value="RECOMBINASE_DNA_BIND"/>
    <property type="match status" value="1"/>
</dbReference>
<comment type="caution">
    <text evidence="2">The sequence shown here is derived from an EMBL/GenBank/DDBJ whole genome shotgun (WGS) entry which is preliminary data.</text>
</comment>
<dbReference type="InterPro" id="IPR011109">
    <property type="entry name" value="DNA_bind_recombinase_dom"/>
</dbReference>
<evidence type="ECO:0000259" key="1">
    <source>
        <dbReference type="PROSITE" id="PS51737"/>
    </source>
</evidence>
<dbReference type="AlphaFoldDB" id="A0A2A6FNA8"/>
<dbReference type="Proteomes" id="UP000219994">
    <property type="component" value="Unassembled WGS sequence"/>
</dbReference>
<reference evidence="3" key="1">
    <citation type="submission" date="2017-03" db="EMBL/GenBank/DDBJ databases">
        <authorList>
            <person name="Lund M.B."/>
        </authorList>
    </citation>
    <scope>NUCLEOTIDE SEQUENCE [LARGE SCALE GENOMIC DNA]</scope>
</reference>
<proteinExistence type="predicted"/>
<organism evidence="2 3">
    <name type="scientific">Candidatus Lumbricidiphila eiseniae</name>
    <dbReference type="NCBI Taxonomy" id="1969409"/>
    <lineage>
        <taxon>Bacteria</taxon>
        <taxon>Bacillati</taxon>
        <taxon>Actinomycetota</taxon>
        <taxon>Actinomycetes</taxon>
        <taxon>Micrococcales</taxon>
        <taxon>Microbacteriaceae</taxon>
        <taxon>Candidatus Lumbricidiphila</taxon>
    </lineage>
</organism>
<evidence type="ECO:0000313" key="3">
    <source>
        <dbReference type="Proteomes" id="UP000219994"/>
    </source>
</evidence>
<dbReference type="GO" id="GO:0003677">
    <property type="term" value="F:DNA binding"/>
    <property type="evidence" value="ECO:0007669"/>
    <property type="project" value="InterPro"/>
</dbReference>
<accession>A0A2A6FNA8</accession>
<dbReference type="Pfam" id="PF07508">
    <property type="entry name" value="Recombinase"/>
    <property type="match status" value="1"/>
</dbReference>
<gene>
    <name evidence="2" type="ORF">B5766_13090</name>
</gene>
<dbReference type="GO" id="GO:0000150">
    <property type="term" value="F:DNA strand exchange activity"/>
    <property type="evidence" value="ECO:0007669"/>
    <property type="project" value="InterPro"/>
</dbReference>
<dbReference type="EMBL" id="NAEP01000069">
    <property type="protein sequence ID" value="PDQ34158.1"/>
    <property type="molecule type" value="Genomic_DNA"/>
</dbReference>
<protein>
    <recommendedName>
        <fullName evidence="1">Recombinase domain-containing protein</fullName>
    </recommendedName>
</protein>
<evidence type="ECO:0000313" key="2">
    <source>
        <dbReference type="EMBL" id="PDQ34158.1"/>
    </source>
</evidence>
<sequence length="107" mass="12123">MEVDAERTPMVRWAFRHYAEGHASIADLAESLVILGLAAVARPGRDVRPFGVSSVHRMLRNPYYTRIVRFRGVEYPGTHEPLVDREVWANAQLVLASHQSSRAIRTI</sequence>
<dbReference type="InterPro" id="IPR038109">
    <property type="entry name" value="DNA_bind_recomb_sf"/>
</dbReference>
<dbReference type="Gene3D" id="3.90.1750.20">
    <property type="entry name" value="Putative Large Serine Recombinase, Chain B, Domain 2"/>
    <property type="match status" value="1"/>
</dbReference>